<dbReference type="InterPro" id="IPR002925">
    <property type="entry name" value="Dienelactn_hydro"/>
</dbReference>
<evidence type="ECO:0000313" key="3">
    <source>
        <dbReference type="Proteomes" id="UP000076947"/>
    </source>
</evidence>
<reference evidence="3" key="1">
    <citation type="submission" date="2016-02" db="EMBL/GenBank/DDBJ databases">
        <authorList>
            <person name="Kaur G."/>
            <person name="Nair G.R."/>
            <person name="Mayilraj S."/>
        </authorList>
    </citation>
    <scope>NUCLEOTIDE SEQUENCE [LARGE SCALE GENOMIC DNA]</scope>
    <source>
        <strain evidence="3">GA-15</strain>
    </source>
</reference>
<feature type="domain" description="Dienelactone hydrolase" evidence="1">
    <location>
        <begin position="34"/>
        <end position="179"/>
    </location>
</feature>
<dbReference type="OrthoDB" id="4772420at2"/>
<keyword evidence="2" id="KW-0378">Hydrolase</keyword>
<dbReference type="SUPFAM" id="SSF53474">
    <property type="entry name" value="alpha/beta-Hydrolases"/>
    <property type="match status" value="1"/>
</dbReference>
<keyword evidence="3" id="KW-1185">Reference proteome</keyword>
<organism evidence="2 3">
    <name type="scientific">Corynebacterium stationis</name>
    <dbReference type="NCBI Taxonomy" id="1705"/>
    <lineage>
        <taxon>Bacteria</taxon>
        <taxon>Bacillati</taxon>
        <taxon>Actinomycetota</taxon>
        <taxon>Actinomycetes</taxon>
        <taxon>Mycobacteriales</taxon>
        <taxon>Corynebacteriaceae</taxon>
        <taxon>Corynebacterium</taxon>
    </lineage>
</organism>
<dbReference type="Pfam" id="PF01738">
    <property type="entry name" value="DLH"/>
    <property type="match status" value="1"/>
</dbReference>
<dbReference type="InterPro" id="IPR029058">
    <property type="entry name" value="AB_hydrolase_fold"/>
</dbReference>
<dbReference type="RefSeq" id="WP_066840275.1">
    <property type="nucleotide sequence ID" value="NZ_LSTQ01000024.1"/>
</dbReference>
<proteinExistence type="predicted"/>
<dbReference type="PANTHER" id="PTHR33428">
    <property type="entry name" value="CHLOROPHYLLASE-2, CHLOROPLASTIC"/>
    <property type="match status" value="1"/>
</dbReference>
<protein>
    <submittedName>
        <fullName evidence="2">Alpha/beta hydrolase</fullName>
    </submittedName>
</protein>
<sequence>MSANLKKHLATLSKRGGHRVLVGDLDYAGLPGKVYTPAEGKGLAAVAFGHDWRKHVKDYHATLRHLASWGIVVVAPDTETGLIPNHRNLAADLESSLQVAAGVRLGNGNITVSPHKLGLIGHGMGGAAAVLAAVDNDKVKAVGAFYPAQSAPSADAAARSLKIPGLVIGSGRSDIFNAGNPAKLAYNWGGDVAYREVEKGTQQGFSEDFFFKLALGSGAFQASQAEVARGLMVGFLLHQLEGDKTYSDFSDPEATAKGVESFFGDDLANRAGEPSAGALAPVNKG</sequence>
<dbReference type="EMBL" id="LSTQ01000024">
    <property type="protein sequence ID" value="OAH25973.1"/>
    <property type="molecule type" value="Genomic_DNA"/>
</dbReference>
<dbReference type="AlphaFoldDB" id="A0A177IB03"/>
<evidence type="ECO:0000313" key="2">
    <source>
        <dbReference type="EMBL" id="OAH25973.1"/>
    </source>
</evidence>
<dbReference type="Gene3D" id="3.40.50.1820">
    <property type="entry name" value="alpha/beta hydrolase"/>
    <property type="match status" value="1"/>
</dbReference>
<accession>A0A177IB03</accession>
<name>A0A177IB03_9CORY</name>
<evidence type="ECO:0000259" key="1">
    <source>
        <dbReference type="Pfam" id="PF01738"/>
    </source>
</evidence>
<dbReference type="STRING" id="1705.CA21670_01985"/>
<gene>
    <name evidence="2" type="ORF">AYJ05_00500</name>
</gene>
<dbReference type="Proteomes" id="UP000076947">
    <property type="component" value="Unassembled WGS sequence"/>
</dbReference>
<dbReference type="PANTHER" id="PTHR33428:SF14">
    <property type="entry name" value="CARBOXYLESTERASE TYPE B DOMAIN-CONTAINING PROTEIN"/>
    <property type="match status" value="1"/>
</dbReference>
<dbReference type="GO" id="GO:0016787">
    <property type="term" value="F:hydrolase activity"/>
    <property type="evidence" value="ECO:0007669"/>
    <property type="project" value="UniProtKB-KW"/>
</dbReference>
<comment type="caution">
    <text evidence="2">The sequence shown here is derived from an EMBL/GenBank/DDBJ whole genome shotgun (WGS) entry which is preliminary data.</text>
</comment>